<dbReference type="NCBIfam" id="TIGR01613">
    <property type="entry name" value="primase_Cterm"/>
    <property type="match status" value="1"/>
</dbReference>
<dbReference type="Proteomes" id="UP001066327">
    <property type="component" value="Unassembled WGS sequence"/>
</dbReference>
<dbReference type="GO" id="GO:0005524">
    <property type="term" value="F:ATP binding"/>
    <property type="evidence" value="ECO:0007669"/>
    <property type="project" value="UniProtKB-KW"/>
</dbReference>
<name>A0AAX3YA21_RHOOP</name>
<keyword evidence="3" id="KW-0067">ATP-binding</keyword>
<dbReference type="AlphaFoldDB" id="A0AAX3YA21"/>
<dbReference type="InterPro" id="IPR045455">
    <property type="entry name" value="NrS-1_pol-like_helicase"/>
</dbReference>
<keyword evidence="2" id="KW-0378">Hydrolase</keyword>
<feature type="domain" description="SF3 helicase" evidence="4">
    <location>
        <begin position="202"/>
        <end position="358"/>
    </location>
</feature>
<dbReference type="PANTHER" id="PTHR35372:SF2">
    <property type="entry name" value="SF3 HELICASE DOMAIN-CONTAINING PROTEIN"/>
    <property type="match status" value="1"/>
</dbReference>
<dbReference type="RefSeq" id="WP_269591684.1">
    <property type="nucleotide sequence ID" value="NZ_CP130953.1"/>
</dbReference>
<dbReference type="InterPro" id="IPR014818">
    <property type="entry name" value="Phage/plasmid_primase_P4_C"/>
</dbReference>
<dbReference type="SUPFAM" id="SSF52540">
    <property type="entry name" value="P-loop containing nucleoside triphosphate hydrolases"/>
    <property type="match status" value="1"/>
</dbReference>
<evidence type="ECO:0000313" key="5">
    <source>
        <dbReference type="EMBL" id="MCZ4586477.1"/>
    </source>
</evidence>
<dbReference type="InterPro" id="IPR006500">
    <property type="entry name" value="Helicase_put_C_phage/plasmid"/>
</dbReference>
<dbReference type="Pfam" id="PF08706">
    <property type="entry name" value="D5_N"/>
    <property type="match status" value="1"/>
</dbReference>
<evidence type="ECO:0000313" key="7">
    <source>
        <dbReference type="Proteomes" id="UP001066327"/>
    </source>
</evidence>
<accession>A0AAX3YA21</accession>
<evidence type="ECO:0000256" key="2">
    <source>
        <dbReference type="ARBA" id="ARBA00022801"/>
    </source>
</evidence>
<evidence type="ECO:0000313" key="8">
    <source>
        <dbReference type="Proteomes" id="UP001231166"/>
    </source>
</evidence>
<evidence type="ECO:0000313" key="6">
    <source>
        <dbReference type="EMBL" id="WLF45045.1"/>
    </source>
</evidence>
<organism evidence="6 8">
    <name type="scientific">Rhodococcus opacus</name>
    <name type="common">Nocardia opaca</name>
    <dbReference type="NCBI Taxonomy" id="37919"/>
    <lineage>
        <taxon>Bacteria</taxon>
        <taxon>Bacillati</taxon>
        <taxon>Actinomycetota</taxon>
        <taxon>Actinomycetes</taxon>
        <taxon>Mycobacteriales</taxon>
        <taxon>Nocardiaceae</taxon>
        <taxon>Rhodococcus</taxon>
    </lineage>
</organism>
<protein>
    <submittedName>
        <fullName evidence="6">Phage/plasmid primase, P4 family</fullName>
    </submittedName>
</protein>
<reference evidence="5" key="1">
    <citation type="submission" date="2022-12" db="EMBL/GenBank/DDBJ databases">
        <authorList>
            <person name="Krivoruchko A.V."/>
            <person name="Elkin A."/>
        </authorList>
    </citation>
    <scope>NUCLEOTIDE SEQUENCE</scope>
    <source>
        <strain evidence="5">IEGM 249</strain>
    </source>
</reference>
<reference evidence="6" key="2">
    <citation type="submission" date="2023-07" db="EMBL/GenBank/DDBJ databases">
        <title>Genomic analysis of Rhodococcus opacus VOC-14 with glycol ethers degradation activity.</title>
        <authorList>
            <person name="Narkevich D.A."/>
            <person name="Hlushen A.M."/>
            <person name="Akhremchuk A.E."/>
            <person name="Sikolenko M.A."/>
            <person name="Valentovich L.N."/>
        </authorList>
    </citation>
    <scope>NUCLEOTIDE SEQUENCE</scope>
    <source>
        <strain evidence="6">VOC-14</strain>
    </source>
</reference>
<dbReference type="EMBL" id="JAPWIS010000012">
    <property type="protein sequence ID" value="MCZ4586477.1"/>
    <property type="molecule type" value="Genomic_DNA"/>
</dbReference>
<evidence type="ECO:0000256" key="3">
    <source>
        <dbReference type="ARBA" id="ARBA00022840"/>
    </source>
</evidence>
<dbReference type="InterPro" id="IPR051620">
    <property type="entry name" value="ORF904-like_C"/>
</dbReference>
<keyword evidence="1" id="KW-0547">Nucleotide-binding</keyword>
<evidence type="ECO:0000259" key="4">
    <source>
        <dbReference type="PROSITE" id="PS51206"/>
    </source>
</evidence>
<gene>
    <name evidence="5" type="ORF">O4328_22810</name>
    <name evidence="6" type="ORF">Q5707_24460</name>
</gene>
<dbReference type="Pfam" id="PF19263">
    <property type="entry name" value="DUF5906"/>
    <property type="match status" value="1"/>
</dbReference>
<dbReference type="Gene3D" id="3.40.50.300">
    <property type="entry name" value="P-loop containing nucleotide triphosphate hydrolases"/>
    <property type="match status" value="1"/>
</dbReference>
<dbReference type="PROSITE" id="PS51206">
    <property type="entry name" value="SF3_HELICASE_1"/>
    <property type="match status" value="1"/>
</dbReference>
<dbReference type="Proteomes" id="UP001231166">
    <property type="component" value="Chromosome"/>
</dbReference>
<sequence length="483" mass="54607">MTVTPHSKAQVKGYFHGFLDGDTPLVTPNHTGRCMTNYDDGHYPSPDQPYEVAKRFNVHGNNDLPICHWRGSFYEWAPSDCWQRRSDLDMRQALYGHLSRKTYIRMVNGDRKEMPWNPNKAKIANVLDALAAATHRLDSEEPFRGNEIPLRNGWLNVTDRTLSPLTPERFHTTTVPLRYDPDAPTPARWLAFLEEVLGDDPDAPLLLQEWFGYVLSGRTDMQKMLFVKGPKRSGKGTMSRVLEALVGKGNYTASTLGSFGDNFGLQHLIGKSLVVVGDARMRTASDRVTERLLSISGEDAVYVDVKNREPWNGQLPVRIMILSNEVPTFRDSSMALAHRFLMLEFGRSFFGNENPNLLNELVEELPGILLWSLDGLDRLTKQRRFTVPASSASMLEEVEEVMSPVKAFAVDALDFGTEYSEETSRVYAAYALWCDRNGHDVPSRQRFGSELSSALGVKRSKQRRVNGVVIRDYPGIRLKGEHQ</sequence>
<dbReference type="PANTHER" id="PTHR35372">
    <property type="entry name" value="ATP BINDING PROTEIN-RELATED"/>
    <property type="match status" value="1"/>
</dbReference>
<dbReference type="InterPro" id="IPR014015">
    <property type="entry name" value="Helicase_SF3_DNA-vir"/>
</dbReference>
<dbReference type="EMBL" id="CP130953">
    <property type="protein sequence ID" value="WLF45045.1"/>
    <property type="molecule type" value="Genomic_DNA"/>
</dbReference>
<evidence type="ECO:0000256" key="1">
    <source>
        <dbReference type="ARBA" id="ARBA00022741"/>
    </source>
</evidence>
<dbReference type="GO" id="GO:0016787">
    <property type="term" value="F:hydrolase activity"/>
    <property type="evidence" value="ECO:0007669"/>
    <property type="project" value="UniProtKB-KW"/>
</dbReference>
<dbReference type="InterPro" id="IPR027417">
    <property type="entry name" value="P-loop_NTPase"/>
</dbReference>
<proteinExistence type="predicted"/>
<keyword evidence="7" id="KW-1185">Reference proteome</keyword>